<feature type="domain" description="Periplasmic binding protein" evidence="5">
    <location>
        <begin position="41"/>
        <end position="263"/>
    </location>
</feature>
<comment type="similarity">
    <text evidence="2">Belongs to the bacterial solute-binding protein 2 family.</text>
</comment>
<name>A0ABN1L9Z2_9GAMM</name>
<keyword evidence="3 4" id="KW-0732">Signal</keyword>
<evidence type="ECO:0000313" key="7">
    <source>
        <dbReference type="Proteomes" id="UP001500021"/>
    </source>
</evidence>
<sequence length="362" mass="40436">MFKTLLLSLLFLIKITSAVSAEESSFKVVFLNPGHAKENSTGSFWPNVSLFMDAAAKDLNIELITLYAERNHIVMKSLATKILAHDPKYIILVNEKGMALNLIKELSPHNIPVFMLLNSFSEQELSLLNKQEQSIIKGSLVPNNYLAGKRLTDGLLDIYYAPSNKEKHRPSPNLLALTGDYSTPAALEREQGLLDAIKTRPTINILDKTAANWSKEQAYNKVKGILHHARIDIIWAANDAMAFGAKKAVMESALSNPVIIGGVNWDIDDIDYPVNLSFGGHVTLGALSLVMLKDIEQNNLPVAQRFKVIDIFESSLHTTFTPFTKYLQLKKINNFNFSRFSQSSTQRLNVTIEGLIQSYQED</sequence>
<evidence type="ECO:0000259" key="5">
    <source>
        <dbReference type="Pfam" id="PF13407"/>
    </source>
</evidence>
<dbReference type="Proteomes" id="UP001500021">
    <property type="component" value="Unassembled WGS sequence"/>
</dbReference>
<proteinExistence type="inferred from homology"/>
<comment type="caution">
    <text evidence="6">The sequence shown here is derived from an EMBL/GenBank/DDBJ whole genome shotgun (WGS) entry which is preliminary data.</text>
</comment>
<gene>
    <name evidence="6" type="ORF">GCM10009111_27550</name>
</gene>
<reference evidence="6 7" key="1">
    <citation type="journal article" date="2019" name="Int. J. Syst. Evol. Microbiol.">
        <title>The Global Catalogue of Microorganisms (GCM) 10K type strain sequencing project: providing services to taxonomists for standard genome sequencing and annotation.</title>
        <authorList>
            <consortium name="The Broad Institute Genomics Platform"/>
            <consortium name="The Broad Institute Genome Sequencing Center for Infectious Disease"/>
            <person name="Wu L."/>
            <person name="Ma J."/>
        </authorList>
    </citation>
    <scope>NUCLEOTIDE SEQUENCE [LARGE SCALE GENOMIC DNA]</scope>
    <source>
        <strain evidence="6 7">JCM 15608</strain>
    </source>
</reference>
<protein>
    <recommendedName>
        <fullName evidence="5">Periplasmic binding protein domain-containing protein</fullName>
    </recommendedName>
</protein>
<dbReference type="CDD" id="cd06324">
    <property type="entry name" value="PBP1_ABC_sugar_binding-like"/>
    <property type="match status" value="1"/>
</dbReference>
<dbReference type="SUPFAM" id="SSF53822">
    <property type="entry name" value="Periplasmic binding protein-like I"/>
    <property type="match status" value="1"/>
</dbReference>
<dbReference type="PANTHER" id="PTHR46847">
    <property type="entry name" value="D-ALLOSE-BINDING PERIPLASMIC PROTEIN-RELATED"/>
    <property type="match status" value="1"/>
</dbReference>
<dbReference type="RefSeq" id="WP_343818185.1">
    <property type="nucleotide sequence ID" value="NZ_BAAAFA010000009.1"/>
</dbReference>
<dbReference type="Pfam" id="PF13407">
    <property type="entry name" value="Peripla_BP_4"/>
    <property type="match status" value="1"/>
</dbReference>
<dbReference type="Gene3D" id="3.40.50.2300">
    <property type="match status" value="2"/>
</dbReference>
<evidence type="ECO:0000313" key="6">
    <source>
        <dbReference type="EMBL" id="GAA0821089.1"/>
    </source>
</evidence>
<feature type="signal peptide" evidence="4">
    <location>
        <begin position="1"/>
        <end position="21"/>
    </location>
</feature>
<dbReference type="PANTHER" id="PTHR46847:SF2">
    <property type="entry name" value="ABC TRANSPORTER SUGAR-BINDING PROTEIN"/>
    <property type="match status" value="1"/>
</dbReference>
<feature type="chain" id="PRO_5045117380" description="Periplasmic binding protein domain-containing protein" evidence="4">
    <location>
        <begin position="22"/>
        <end position="362"/>
    </location>
</feature>
<keyword evidence="7" id="KW-1185">Reference proteome</keyword>
<organism evidence="6 7">
    <name type="scientific">Colwellia asteriadis</name>
    <dbReference type="NCBI Taxonomy" id="517723"/>
    <lineage>
        <taxon>Bacteria</taxon>
        <taxon>Pseudomonadati</taxon>
        <taxon>Pseudomonadota</taxon>
        <taxon>Gammaproteobacteria</taxon>
        <taxon>Alteromonadales</taxon>
        <taxon>Colwelliaceae</taxon>
        <taxon>Colwellia</taxon>
    </lineage>
</organism>
<accession>A0ABN1L9Z2</accession>
<dbReference type="InterPro" id="IPR025997">
    <property type="entry name" value="SBP_2_dom"/>
</dbReference>
<evidence type="ECO:0000256" key="3">
    <source>
        <dbReference type="ARBA" id="ARBA00022729"/>
    </source>
</evidence>
<evidence type="ECO:0000256" key="1">
    <source>
        <dbReference type="ARBA" id="ARBA00004196"/>
    </source>
</evidence>
<evidence type="ECO:0000256" key="2">
    <source>
        <dbReference type="ARBA" id="ARBA00007639"/>
    </source>
</evidence>
<dbReference type="InterPro" id="IPR028082">
    <property type="entry name" value="Peripla_BP_I"/>
</dbReference>
<dbReference type="EMBL" id="BAAAFA010000009">
    <property type="protein sequence ID" value="GAA0821089.1"/>
    <property type="molecule type" value="Genomic_DNA"/>
</dbReference>
<evidence type="ECO:0000256" key="4">
    <source>
        <dbReference type="SAM" id="SignalP"/>
    </source>
</evidence>
<comment type="subcellular location">
    <subcellularLocation>
        <location evidence="1">Cell envelope</location>
    </subcellularLocation>
</comment>